<dbReference type="Proteomes" id="UP000283946">
    <property type="component" value="Chromosome"/>
</dbReference>
<evidence type="ECO:0000256" key="3">
    <source>
        <dbReference type="SAM" id="MobiDB-lite"/>
    </source>
</evidence>
<dbReference type="EMBL" id="CP028130">
    <property type="protein sequence ID" value="AZZ55434.1"/>
    <property type="molecule type" value="Genomic_DNA"/>
</dbReference>
<dbReference type="Pfam" id="PF13359">
    <property type="entry name" value="DDE_Tnp_4"/>
    <property type="match status" value="1"/>
</dbReference>
<dbReference type="RefSeq" id="WP_104264564.1">
    <property type="nucleotide sequence ID" value="NZ_CP028130.1"/>
</dbReference>
<proteinExistence type="predicted"/>
<accession>A0AAD1AF50</accession>
<organism evidence="6 7">
    <name type="scientific">Rathayibacter iranicus</name>
    <dbReference type="NCBI Taxonomy" id="59737"/>
    <lineage>
        <taxon>Bacteria</taxon>
        <taxon>Bacillati</taxon>
        <taxon>Actinomycetota</taxon>
        <taxon>Actinomycetes</taxon>
        <taxon>Micrococcales</taxon>
        <taxon>Microbacteriaceae</taxon>
        <taxon>Rathayibacter</taxon>
    </lineage>
</organism>
<feature type="domain" description="Transposase Helix-turn-helix" evidence="5">
    <location>
        <begin position="38"/>
        <end position="84"/>
    </location>
</feature>
<dbReference type="GO" id="GO:0046872">
    <property type="term" value="F:metal ion binding"/>
    <property type="evidence" value="ECO:0007669"/>
    <property type="project" value="UniProtKB-KW"/>
</dbReference>
<dbReference type="InterPro" id="IPR027805">
    <property type="entry name" value="Transposase_HTH_dom"/>
</dbReference>
<evidence type="ECO:0000259" key="4">
    <source>
        <dbReference type="Pfam" id="PF13359"/>
    </source>
</evidence>
<dbReference type="SUPFAM" id="SSF48295">
    <property type="entry name" value="TrpR-like"/>
    <property type="match status" value="1"/>
</dbReference>
<dbReference type="AlphaFoldDB" id="A0AAD1AF50"/>
<dbReference type="GO" id="GO:0043565">
    <property type="term" value="F:sequence-specific DNA binding"/>
    <property type="evidence" value="ECO:0007669"/>
    <property type="project" value="InterPro"/>
</dbReference>
<feature type="domain" description="DDE Tnp4" evidence="4">
    <location>
        <begin position="104"/>
        <end position="214"/>
    </location>
</feature>
<reference evidence="6 7" key="1">
    <citation type="submission" date="2018-03" db="EMBL/GenBank/DDBJ databases">
        <title>Bacteriophage NCPPB3778 and a type I-E CRISPR drive the evolution of the US Biological Select Agent, Rathayibacter toxicus.</title>
        <authorList>
            <person name="Davis E.W.II."/>
            <person name="Tabima J.F."/>
            <person name="Weisberg A.J."/>
            <person name="Dantas Lopes L."/>
            <person name="Wiseman M.S."/>
            <person name="Wiseman M.S."/>
            <person name="Pupko T."/>
            <person name="Belcher M.S."/>
            <person name="Sechler A.J."/>
            <person name="Tancos M.A."/>
            <person name="Schroeder B.K."/>
            <person name="Murray T.D."/>
            <person name="Luster D.G."/>
            <person name="Schneider W.L."/>
            <person name="Rogers E."/>
            <person name="Andreote F.D."/>
            <person name="Grunwald N.J."/>
            <person name="Putnam M.L."/>
            <person name="Chang J.H."/>
        </authorList>
    </citation>
    <scope>NUCLEOTIDE SEQUENCE [LARGE SCALE GENOMIC DNA]</scope>
    <source>
        <strain evidence="6 7">NCCPB 2253</strain>
    </source>
</reference>
<evidence type="ECO:0000313" key="6">
    <source>
        <dbReference type="EMBL" id="AZZ55434.1"/>
    </source>
</evidence>
<protein>
    <submittedName>
        <fullName evidence="6">Transposase</fullName>
    </submittedName>
</protein>
<dbReference type="InterPro" id="IPR027806">
    <property type="entry name" value="HARBI1_dom"/>
</dbReference>
<evidence type="ECO:0000259" key="5">
    <source>
        <dbReference type="Pfam" id="PF13613"/>
    </source>
</evidence>
<feature type="region of interest" description="Disordered" evidence="3">
    <location>
        <begin position="178"/>
        <end position="199"/>
    </location>
</feature>
<gene>
    <name evidence="6" type="ORF">C7V51_05720</name>
</gene>
<sequence length="310" mass="33523">MSYKSTTGLDSEQITELVSRIWQITQSRATSTGRAAILNLREQVIITLVLVRQNLNQMAVGDLFCVSQPTVSRIYRRIVPLIEEACCLSGVALTDAAIGRVLLVDGTDVPTGNRASAWGNYSGKRHRQGLNVQIACDLDGGLLCVSDPVAGARHDRAAITLCGWEPILDNTEWRADPGYHGTTATTPAKKPIGRELDDNTKANNRTISRRTRAMSATAGSWPCSSAWVVVTPCTAVACLGMGMPGRISQDFFFRTWPSRCMRPTNAVTMRSSSRLTPVVSRSKTPTVSIEWSVAVARSQVGKDPSAGPFG</sequence>
<comment type="cofactor">
    <cofactor evidence="1">
        <name>a divalent metal cation</name>
        <dbReference type="ChEBI" id="CHEBI:60240"/>
    </cofactor>
</comment>
<dbReference type="Pfam" id="PF13613">
    <property type="entry name" value="HTH_Tnp_4"/>
    <property type="match status" value="1"/>
</dbReference>
<evidence type="ECO:0000256" key="2">
    <source>
        <dbReference type="ARBA" id="ARBA00022723"/>
    </source>
</evidence>
<dbReference type="InterPro" id="IPR010921">
    <property type="entry name" value="Trp_repressor/repl_initiator"/>
</dbReference>
<evidence type="ECO:0000256" key="1">
    <source>
        <dbReference type="ARBA" id="ARBA00001968"/>
    </source>
</evidence>
<dbReference type="KEGG" id="ria:C7V51_05720"/>
<keyword evidence="2" id="KW-0479">Metal-binding</keyword>
<name>A0AAD1AF50_9MICO</name>
<evidence type="ECO:0000313" key="7">
    <source>
        <dbReference type="Proteomes" id="UP000283946"/>
    </source>
</evidence>